<evidence type="ECO:0000256" key="1">
    <source>
        <dbReference type="SAM" id="MobiDB-lite"/>
    </source>
</evidence>
<dbReference type="HOGENOM" id="CLU_2409841_0_0_5"/>
<name>C5B0R8_METEA</name>
<dbReference type="STRING" id="272630.MexAM1_META1p3974"/>
<dbReference type="Proteomes" id="UP000009081">
    <property type="component" value="Chromosome"/>
</dbReference>
<evidence type="ECO:0000313" key="3">
    <source>
        <dbReference type="Proteomes" id="UP000009081"/>
    </source>
</evidence>
<feature type="region of interest" description="Disordered" evidence="1">
    <location>
        <begin position="85"/>
        <end position="104"/>
    </location>
</feature>
<dbReference type="RefSeq" id="WP_015857169.1">
    <property type="nucleotide sequence ID" value="NC_012808.1"/>
</dbReference>
<sequence length="104" mass="11844">MSAPLSFEDLRCLERLLEWHENSARSCGALADGLAAHGRYEATQGRTVEAEGTKEAERRNRVRAKAHIDSARFLRRLLPRHDSEATTFRDHLKPKDRAQIRAPP</sequence>
<organism evidence="2 3">
    <name type="scientific">Methylorubrum extorquens (strain ATCC 14718 / DSM 1338 / JCM 2805 / NCIMB 9133 / AM1)</name>
    <name type="common">Methylobacterium extorquens</name>
    <dbReference type="NCBI Taxonomy" id="272630"/>
    <lineage>
        <taxon>Bacteria</taxon>
        <taxon>Pseudomonadati</taxon>
        <taxon>Pseudomonadota</taxon>
        <taxon>Alphaproteobacteria</taxon>
        <taxon>Hyphomicrobiales</taxon>
        <taxon>Methylobacteriaceae</taxon>
        <taxon>Methylorubrum</taxon>
    </lineage>
</organism>
<evidence type="ECO:0000313" key="2">
    <source>
        <dbReference type="EMBL" id="ACS41655.1"/>
    </source>
</evidence>
<dbReference type="AlphaFoldDB" id="C5B0R8"/>
<gene>
    <name evidence="2" type="ordered locus">MexAM1_META1p3974</name>
</gene>
<keyword evidence="3" id="KW-1185">Reference proteome</keyword>
<accession>C5B0R8</accession>
<proteinExistence type="predicted"/>
<dbReference type="KEGG" id="mea:Mex_1p3974"/>
<dbReference type="EMBL" id="CP001510">
    <property type="protein sequence ID" value="ACS41655.1"/>
    <property type="molecule type" value="Genomic_DNA"/>
</dbReference>
<reference evidence="2 3" key="1">
    <citation type="journal article" date="2009" name="PLoS ONE">
        <title>Methylobacterium genome sequences: a reference blueprint to investigate microbial metabolism of C1 compounds from natural and industrial sources.</title>
        <authorList>
            <person name="Vuilleumier S."/>
            <person name="Chistoserdova L."/>
            <person name="Lee M.-C."/>
            <person name="Bringel F."/>
            <person name="Lajus A."/>
            <person name="Zhou Y."/>
            <person name="Gourion B."/>
            <person name="Barbe V."/>
            <person name="Chang J."/>
            <person name="Cruveiller S."/>
            <person name="Dossat C."/>
            <person name="Gillett W."/>
            <person name="Gruffaz C."/>
            <person name="Haugen E."/>
            <person name="Hourcade E."/>
            <person name="Levy R."/>
            <person name="Mangenot S."/>
            <person name="Muller E."/>
            <person name="Nadalig T."/>
            <person name="Pagni M."/>
            <person name="Penny C."/>
            <person name="Peyraud R."/>
            <person name="Robinson D.G."/>
            <person name="Roche D."/>
            <person name="Rouy Z."/>
            <person name="Saenampechek C."/>
            <person name="Salvignol G."/>
            <person name="Vallenet D."/>
            <person name="Wu Z."/>
            <person name="Marx C.J."/>
            <person name="Vorholt J.A."/>
            <person name="Olson M.V."/>
            <person name="Kaul R."/>
            <person name="Weissenbach J."/>
            <person name="Medigue C."/>
            <person name="Lidstrom M.E."/>
        </authorList>
    </citation>
    <scope>NUCLEOTIDE SEQUENCE [LARGE SCALE GENOMIC DNA]</scope>
    <source>
        <strain evidence="3">ATCC 14718 / DSM 1338 / JCM 2805 / NCIMB 9133 / AM1</strain>
    </source>
</reference>
<protein>
    <submittedName>
        <fullName evidence="2">Uncharacterized protein</fullName>
    </submittedName>
</protein>
<dbReference type="OrthoDB" id="8019445at2"/>